<proteinExistence type="predicted"/>
<accession>A0A9P8E5U5</accession>
<name>A0A9P8E5U5_AURME</name>
<reference evidence="1" key="2">
    <citation type="submission" date="2021-08" db="EMBL/GenBank/DDBJ databases">
        <authorList>
            <person name="Gostincar C."/>
            <person name="Sun X."/>
            <person name="Song Z."/>
            <person name="Gunde-Cimerman N."/>
        </authorList>
    </citation>
    <scope>NUCLEOTIDE SEQUENCE</scope>
    <source>
        <strain evidence="1">EXF-9911</strain>
    </source>
</reference>
<sequence length="241" mass="26355">MPYTYKSIIPYDSPLLDVNKPLDVPVCIHCNEPLLDSSQVIVECADSCGHHKSQCVTCLLMEIDDCCIEISSEVAGTVSVILESEVSRKSFPVMEIDFSIRNYLETALGSRIWLNSYTNHANQVTGAVATNNIPSISKLLLTTSVPVIPPSNPLPSNHMLPLRTTTNTTSPLLMVASVSTATLKGPILNDLLELYLHEPEAATAHFSAREDLTVDQVPDYVDEDELSKPDSEIEIICNDLG</sequence>
<protein>
    <submittedName>
        <fullName evidence="1">Uncharacterized protein</fullName>
    </submittedName>
</protein>
<gene>
    <name evidence="1" type="ORF">KCU76_g15175</name>
</gene>
<evidence type="ECO:0000313" key="2">
    <source>
        <dbReference type="Proteomes" id="UP000779574"/>
    </source>
</evidence>
<reference evidence="1" key="1">
    <citation type="journal article" date="2021" name="J Fungi (Basel)">
        <title>Virulence traits and population genomics of the black yeast Aureobasidium melanogenum.</title>
        <authorList>
            <person name="Cernosa A."/>
            <person name="Sun X."/>
            <person name="Gostincar C."/>
            <person name="Fang C."/>
            <person name="Gunde-Cimerman N."/>
            <person name="Song Z."/>
        </authorList>
    </citation>
    <scope>NUCLEOTIDE SEQUENCE</scope>
    <source>
        <strain evidence="1">EXF-9911</strain>
    </source>
</reference>
<evidence type="ECO:0000313" key="1">
    <source>
        <dbReference type="EMBL" id="KAG9680413.1"/>
    </source>
</evidence>
<dbReference type="OrthoDB" id="3906061at2759"/>
<dbReference type="EMBL" id="JAHFXF010000973">
    <property type="protein sequence ID" value="KAG9680413.1"/>
    <property type="molecule type" value="Genomic_DNA"/>
</dbReference>
<comment type="caution">
    <text evidence="1">The sequence shown here is derived from an EMBL/GenBank/DDBJ whole genome shotgun (WGS) entry which is preliminary data.</text>
</comment>
<dbReference type="Proteomes" id="UP000779574">
    <property type="component" value="Unassembled WGS sequence"/>
</dbReference>
<feature type="non-terminal residue" evidence="1">
    <location>
        <position position="241"/>
    </location>
</feature>
<dbReference type="AlphaFoldDB" id="A0A9P8E5U5"/>
<organism evidence="1 2">
    <name type="scientific">Aureobasidium melanogenum</name>
    <name type="common">Aureobasidium pullulans var. melanogenum</name>
    <dbReference type="NCBI Taxonomy" id="46634"/>
    <lineage>
        <taxon>Eukaryota</taxon>
        <taxon>Fungi</taxon>
        <taxon>Dikarya</taxon>
        <taxon>Ascomycota</taxon>
        <taxon>Pezizomycotina</taxon>
        <taxon>Dothideomycetes</taxon>
        <taxon>Dothideomycetidae</taxon>
        <taxon>Dothideales</taxon>
        <taxon>Saccotheciaceae</taxon>
        <taxon>Aureobasidium</taxon>
    </lineage>
</organism>